<comment type="caution">
    <text evidence="3">The sequence shown here is derived from an EMBL/GenBank/DDBJ whole genome shotgun (WGS) entry which is preliminary data.</text>
</comment>
<dbReference type="Pfam" id="PF13895">
    <property type="entry name" value="Ig_2"/>
    <property type="match status" value="1"/>
</dbReference>
<dbReference type="PANTHER" id="PTHR13771">
    <property type="entry name" value="INTERCELLULAR ADHESION MOLECULE"/>
    <property type="match status" value="1"/>
</dbReference>
<dbReference type="SMART" id="SM00409">
    <property type="entry name" value="IG"/>
    <property type="match status" value="2"/>
</dbReference>
<feature type="domain" description="Ig-like" evidence="2">
    <location>
        <begin position="97"/>
        <end position="175"/>
    </location>
</feature>
<sequence>MLEGKQYQLQCEVQNIAPVQYLTVKWYKGETLENQTSYDALTKTPVNVSSTLLITPTSADDGAQYSCVAELELGPEGPQPPPSTESDPLSITVHYSPFFSDDDDDETLEVTEGEGVPLSCSAQGNPLPAYSWSSPLDEEEKTSEIQITSASLTPGTHVYTCTASNQLGQQSKNFTVKVVPQGDQTVLWTVIGIGLAVAVFLILGYLYYKSRDGANSII</sequence>
<dbReference type="AlphaFoldDB" id="A0A9D3LLP5"/>
<protein>
    <recommendedName>
        <fullName evidence="2">Ig-like domain-containing protein</fullName>
    </recommendedName>
</protein>
<keyword evidence="1" id="KW-0812">Transmembrane</keyword>
<feature type="transmembrane region" description="Helical" evidence="1">
    <location>
        <begin position="186"/>
        <end position="208"/>
    </location>
</feature>
<dbReference type="Proteomes" id="UP001044222">
    <property type="component" value="Chromosome 17"/>
</dbReference>
<keyword evidence="1" id="KW-1133">Transmembrane helix</keyword>
<evidence type="ECO:0000313" key="4">
    <source>
        <dbReference type="Proteomes" id="UP001044222"/>
    </source>
</evidence>
<dbReference type="SUPFAM" id="SSF48726">
    <property type="entry name" value="Immunoglobulin"/>
    <property type="match status" value="2"/>
</dbReference>
<reference evidence="3" key="1">
    <citation type="submission" date="2021-01" db="EMBL/GenBank/DDBJ databases">
        <title>A chromosome-scale assembly of European eel, Anguilla anguilla.</title>
        <authorList>
            <person name="Henkel C."/>
            <person name="Jong-Raadsen S.A."/>
            <person name="Dufour S."/>
            <person name="Weltzien F.-A."/>
            <person name="Palstra A.P."/>
            <person name="Pelster B."/>
            <person name="Spaink H.P."/>
            <person name="Van Den Thillart G.E."/>
            <person name="Jansen H."/>
            <person name="Zahm M."/>
            <person name="Klopp C."/>
            <person name="Cedric C."/>
            <person name="Louis A."/>
            <person name="Berthelot C."/>
            <person name="Parey E."/>
            <person name="Roest Crollius H."/>
            <person name="Montfort J."/>
            <person name="Robinson-Rechavi M."/>
            <person name="Bucao C."/>
            <person name="Bouchez O."/>
            <person name="Gislard M."/>
            <person name="Lluch J."/>
            <person name="Milhes M."/>
            <person name="Lampietro C."/>
            <person name="Lopez Roques C."/>
            <person name="Donnadieu C."/>
            <person name="Braasch I."/>
            <person name="Desvignes T."/>
            <person name="Postlethwait J."/>
            <person name="Bobe J."/>
            <person name="Guiguen Y."/>
            <person name="Dirks R."/>
        </authorList>
    </citation>
    <scope>NUCLEOTIDE SEQUENCE</scope>
    <source>
        <strain evidence="3">Tag_6206</strain>
        <tissue evidence="3">Liver</tissue>
    </source>
</reference>
<name>A0A9D3LLP5_ANGAN</name>
<dbReference type="InterPro" id="IPR047012">
    <property type="entry name" value="ICAM_VCAM"/>
</dbReference>
<evidence type="ECO:0000313" key="3">
    <source>
        <dbReference type="EMBL" id="KAG5832819.1"/>
    </source>
</evidence>
<dbReference type="InterPro" id="IPR003598">
    <property type="entry name" value="Ig_sub2"/>
</dbReference>
<dbReference type="SMART" id="SM00408">
    <property type="entry name" value="IGc2"/>
    <property type="match status" value="2"/>
</dbReference>
<keyword evidence="4" id="KW-1185">Reference proteome</keyword>
<gene>
    <name evidence="3" type="ORF">ANANG_G00295200</name>
</gene>
<dbReference type="InterPro" id="IPR003599">
    <property type="entry name" value="Ig_sub"/>
</dbReference>
<dbReference type="PROSITE" id="PS50835">
    <property type="entry name" value="IG_LIKE"/>
    <property type="match status" value="2"/>
</dbReference>
<keyword evidence="1" id="KW-0472">Membrane</keyword>
<dbReference type="InterPro" id="IPR007110">
    <property type="entry name" value="Ig-like_dom"/>
</dbReference>
<dbReference type="Pfam" id="PF13927">
    <property type="entry name" value="Ig_3"/>
    <property type="match status" value="1"/>
</dbReference>
<dbReference type="GO" id="GO:0007155">
    <property type="term" value="P:cell adhesion"/>
    <property type="evidence" value="ECO:0007669"/>
    <property type="project" value="InterPro"/>
</dbReference>
<evidence type="ECO:0000259" key="2">
    <source>
        <dbReference type="PROSITE" id="PS50835"/>
    </source>
</evidence>
<dbReference type="PANTHER" id="PTHR13771:SF9">
    <property type="entry name" value="INTERCELLULAR ADHESION MOLECULE 5"/>
    <property type="match status" value="1"/>
</dbReference>
<dbReference type="GO" id="GO:0005178">
    <property type="term" value="F:integrin binding"/>
    <property type="evidence" value="ECO:0007669"/>
    <property type="project" value="InterPro"/>
</dbReference>
<dbReference type="EMBL" id="JAFIRN010000017">
    <property type="protein sequence ID" value="KAG5832819.1"/>
    <property type="molecule type" value="Genomic_DNA"/>
</dbReference>
<dbReference type="InterPro" id="IPR036179">
    <property type="entry name" value="Ig-like_dom_sf"/>
</dbReference>
<evidence type="ECO:0000256" key="1">
    <source>
        <dbReference type="SAM" id="Phobius"/>
    </source>
</evidence>
<dbReference type="Gene3D" id="2.60.40.10">
    <property type="entry name" value="Immunoglobulins"/>
    <property type="match status" value="2"/>
</dbReference>
<accession>A0A9D3LLP5</accession>
<dbReference type="InterPro" id="IPR013783">
    <property type="entry name" value="Ig-like_fold"/>
</dbReference>
<feature type="domain" description="Ig-like" evidence="2">
    <location>
        <begin position="1"/>
        <end position="90"/>
    </location>
</feature>
<organism evidence="3 4">
    <name type="scientific">Anguilla anguilla</name>
    <name type="common">European freshwater eel</name>
    <name type="synonym">Muraena anguilla</name>
    <dbReference type="NCBI Taxonomy" id="7936"/>
    <lineage>
        <taxon>Eukaryota</taxon>
        <taxon>Metazoa</taxon>
        <taxon>Chordata</taxon>
        <taxon>Craniata</taxon>
        <taxon>Vertebrata</taxon>
        <taxon>Euteleostomi</taxon>
        <taxon>Actinopterygii</taxon>
        <taxon>Neopterygii</taxon>
        <taxon>Teleostei</taxon>
        <taxon>Anguilliformes</taxon>
        <taxon>Anguillidae</taxon>
        <taxon>Anguilla</taxon>
    </lineage>
</organism>
<proteinExistence type="predicted"/>